<dbReference type="PANTHER" id="PTHR38795">
    <property type="entry name" value="DUF6604 DOMAIN-CONTAINING PROTEIN"/>
    <property type="match status" value="1"/>
</dbReference>
<feature type="region of interest" description="Disordered" evidence="1">
    <location>
        <begin position="692"/>
        <end position="736"/>
    </location>
</feature>
<proteinExistence type="predicted"/>
<evidence type="ECO:0000313" key="3">
    <source>
        <dbReference type="EMBL" id="KAK7747652.1"/>
    </source>
</evidence>
<feature type="domain" description="DUF6604" evidence="2">
    <location>
        <begin position="15"/>
        <end position="304"/>
    </location>
</feature>
<dbReference type="Pfam" id="PF20253">
    <property type="entry name" value="DUF6604"/>
    <property type="match status" value="1"/>
</dbReference>
<dbReference type="EMBL" id="JAKJXP020000089">
    <property type="protein sequence ID" value="KAK7747652.1"/>
    <property type="molecule type" value="Genomic_DNA"/>
</dbReference>
<keyword evidence="4" id="KW-1185">Reference proteome</keyword>
<feature type="compositionally biased region" description="Basic residues" evidence="1">
    <location>
        <begin position="194"/>
        <end position="220"/>
    </location>
</feature>
<feature type="compositionally biased region" description="Acidic residues" evidence="1">
    <location>
        <begin position="176"/>
        <end position="187"/>
    </location>
</feature>
<accession>A0AAN9UH72</accession>
<organism evidence="3 4">
    <name type="scientific">Diatrype stigma</name>
    <dbReference type="NCBI Taxonomy" id="117547"/>
    <lineage>
        <taxon>Eukaryota</taxon>
        <taxon>Fungi</taxon>
        <taxon>Dikarya</taxon>
        <taxon>Ascomycota</taxon>
        <taxon>Pezizomycotina</taxon>
        <taxon>Sordariomycetes</taxon>
        <taxon>Xylariomycetidae</taxon>
        <taxon>Xylariales</taxon>
        <taxon>Diatrypaceae</taxon>
        <taxon>Diatrype</taxon>
    </lineage>
</organism>
<evidence type="ECO:0000313" key="4">
    <source>
        <dbReference type="Proteomes" id="UP001320420"/>
    </source>
</evidence>
<feature type="region of interest" description="Disordered" evidence="1">
    <location>
        <begin position="176"/>
        <end position="226"/>
    </location>
</feature>
<dbReference type="PANTHER" id="PTHR38795:SF1">
    <property type="entry name" value="DUF6604 DOMAIN-CONTAINING PROTEIN"/>
    <property type="match status" value="1"/>
</dbReference>
<evidence type="ECO:0000259" key="2">
    <source>
        <dbReference type="Pfam" id="PF20253"/>
    </source>
</evidence>
<name>A0AAN9UH72_9PEZI</name>
<dbReference type="InterPro" id="IPR046539">
    <property type="entry name" value="DUF6604"/>
</dbReference>
<protein>
    <recommendedName>
        <fullName evidence="2">DUF6604 domain-containing protein</fullName>
    </recommendedName>
</protein>
<dbReference type="Proteomes" id="UP001320420">
    <property type="component" value="Unassembled WGS sequence"/>
</dbReference>
<dbReference type="AlphaFoldDB" id="A0AAN9UH72"/>
<sequence>MERPEGTSGTLGTWQRYKLGQKQWTSWLAQTADKIQRGGPTLPLETGTSKSFKSSAATMHWSQLEALAQFVISHLTPEEIPRSSISILRDVVSLRKQSARFFGRVAEKSNDEKLKQSNTTHAFIIKVLENILNRFNAAVATVSRKPVASPNKQPDGQIDVDDLNNMFEYLEVEQSPDLDGDDIDEASDSEKFVPKKSKKTQKKNGKKQYKKPSKAQRAPRKAQDTSEPSWVEKFQWDNLIDEEEDEFDYYMIIYCFFQDFNAIRDYIGDRWLEYFYFKSVSIDNLAIMTNAAYEMFHEMEFELEKALKDVHPEMAHYEYMMEFLFFEYGLEHVDYEGEDELTEDERSEKIFKEADWLAFTVYALVEDILNGVPPGKVPMIPASQIRAPNYGPHNVISIRNFFKDIIGELFPECCLTKAMKKNGQLPFVVGAQDEMTLNFEHIFRVRDYPSAFIFSLALYVDIRYILEDQVRDPYDQLQVTGAFTKAKLEEHFPKMKGPMALKKECNARIAELHYCVTNDFTEEDRTRRFLEKGVTEPFEKHFHLKRNPVWSGLFDFRCRLVLNDLGFRFICESPLVVGAAFVYYAARSREGNPISWPMMDRFLRIHGEDKVFQGAAPADETPIDLLKRFVDADLATTPAGDLVGFSRRSISLEAFNNRYGFDEGKARRSMSYLREIIREKFDVQAGNIFSRQAKAAQKDSKQGQHSSQTSAPPPPEEGSSPSTDHPPPKISKEALQSSRVSPVELLGILDETTTSLLENQLTVEYFQLHDESVQLFQSLRQEFSSEADADPSFVFDENSRVGKLAQILPVIYRSAQASADPAATAGRLGRVVDSFCEDLPEESGPLFPTA</sequence>
<comment type="caution">
    <text evidence="3">The sequence shown here is derived from an EMBL/GenBank/DDBJ whole genome shotgun (WGS) entry which is preliminary data.</text>
</comment>
<gene>
    <name evidence="3" type="ORF">SLS62_008978</name>
</gene>
<evidence type="ECO:0000256" key="1">
    <source>
        <dbReference type="SAM" id="MobiDB-lite"/>
    </source>
</evidence>
<reference evidence="3 4" key="1">
    <citation type="submission" date="2024-02" db="EMBL/GenBank/DDBJ databases">
        <title>De novo assembly and annotation of 12 fungi associated with fruit tree decline syndrome in Ontario, Canada.</title>
        <authorList>
            <person name="Sulman M."/>
            <person name="Ellouze W."/>
            <person name="Ilyukhin E."/>
        </authorList>
    </citation>
    <scope>NUCLEOTIDE SEQUENCE [LARGE SCALE GENOMIC DNA]</scope>
    <source>
        <strain evidence="3 4">M11/M66-122</strain>
    </source>
</reference>